<dbReference type="InterPro" id="IPR029028">
    <property type="entry name" value="Alpha/beta_knot_MTases"/>
</dbReference>
<dbReference type="AlphaFoldDB" id="A0A9D1D5V0"/>
<dbReference type="InterPro" id="IPR046887">
    <property type="entry name" value="RsmE_PUA-like"/>
</dbReference>
<evidence type="ECO:0000256" key="8">
    <source>
        <dbReference type="ARBA" id="ARBA00022679"/>
    </source>
</evidence>
<evidence type="ECO:0000256" key="11">
    <source>
        <dbReference type="ARBA" id="ARBA00047944"/>
    </source>
</evidence>
<keyword evidence="5 12" id="KW-0963">Cytoplasm</keyword>
<evidence type="ECO:0000256" key="4">
    <source>
        <dbReference type="ARBA" id="ARBA00013673"/>
    </source>
</evidence>
<keyword evidence="6 12" id="KW-0698">rRNA processing</keyword>
<dbReference type="GO" id="GO:0005737">
    <property type="term" value="C:cytoplasm"/>
    <property type="evidence" value="ECO:0007669"/>
    <property type="project" value="UniProtKB-SubCell"/>
</dbReference>
<dbReference type="InterPro" id="IPR029026">
    <property type="entry name" value="tRNA_m1G_MTases_N"/>
</dbReference>
<dbReference type="Pfam" id="PF04452">
    <property type="entry name" value="Methyltrans_RNA"/>
    <property type="match status" value="1"/>
</dbReference>
<dbReference type="SUPFAM" id="SSF75217">
    <property type="entry name" value="alpha/beta knot"/>
    <property type="match status" value="1"/>
</dbReference>
<keyword evidence="7 12" id="KW-0489">Methyltransferase</keyword>
<reference evidence="15" key="1">
    <citation type="submission" date="2020-10" db="EMBL/GenBank/DDBJ databases">
        <authorList>
            <person name="Gilroy R."/>
        </authorList>
    </citation>
    <scope>NUCLEOTIDE SEQUENCE</scope>
    <source>
        <strain evidence="15">CHK180-2868</strain>
    </source>
</reference>
<dbReference type="NCBIfam" id="TIGR00046">
    <property type="entry name" value="RsmE family RNA methyltransferase"/>
    <property type="match status" value="1"/>
</dbReference>
<evidence type="ECO:0000256" key="3">
    <source>
        <dbReference type="ARBA" id="ARBA00012328"/>
    </source>
</evidence>
<dbReference type="PIRSF" id="PIRSF015601">
    <property type="entry name" value="MTase_slr0722"/>
    <property type="match status" value="1"/>
</dbReference>
<evidence type="ECO:0000256" key="5">
    <source>
        <dbReference type="ARBA" id="ARBA00022490"/>
    </source>
</evidence>
<evidence type="ECO:0000256" key="1">
    <source>
        <dbReference type="ARBA" id="ARBA00004496"/>
    </source>
</evidence>
<dbReference type="Proteomes" id="UP000824250">
    <property type="component" value="Unassembled WGS sequence"/>
</dbReference>
<dbReference type="InterPro" id="IPR006700">
    <property type="entry name" value="RsmE"/>
</dbReference>
<evidence type="ECO:0000313" key="16">
    <source>
        <dbReference type="Proteomes" id="UP000824250"/>
    </source>
</evidence>
<gene>
    <name evidence="15" type="ORF">IAB28_09110</name>
</gene>
<evidence type="ECO:0000259" key="14">
    <source>
        <dbReference type="Pfam" id="PF20260"/>
    </source>
</evidence>
<dbReference type="NCBIfam" id="NF008692">
    <property type="entry name" value="PRK11713.1-5"/>
    <property type="match status" value="1"/>
</dbReference>
<dbReference type="PANTHER" id="PTHR30027:SF3">
    <property type="entry name" value="16S RRNA (URACIL(1498)-N(3))-METHYLTRANSFERASE"/>
    <property type="match status" value="1"/>
</dbReference>
<dbReference type="EC" id="2.1.1.193" evidence="3 12"/>
<dbReference type="CDD" id="cd18084">
    <property type="entry name" value="RsmE-like"/>
    <property type="match status" value="1"/>
</dbReference>
<dbReference type="GO" id="GO:0070475">
    <property type="term" value="P:rRNA base methylation"/>
    <property type="evidence" value="ECO:0007669"/>
    <property type="project" value="TreeGrafter"/>
</dbReference>
<keyword evidence="9 12" id="KW-0949">S-adenosyl-L-methionine</keyword>
<comment type="caution">
    <text evidence="15">The sequence shown here is derived from an EMBL/GenBank/DDBJ whole genome shotgun (WGS) entry which is preliminary data.</text>
</comment>
<evidence type="ECO:0000256" key="9">
    <source>
        <dbReference type="ARBA" id="ARBA00022691"/>
    </source>
</evidence>
<dbReference type="InterPro" id="IPR046886">
    <property type="entry name" value="RsmE_MTase_dom"/>
</dbReference>
<accession>A0A9D1D5V0</accession>
<dbReference type="Pfam" id="PF20260">
    <property type="entry name" value="PUA_4"/>
    <property type="match status" value="1"/>
</dbReference>
<evidence type="ECO:0000256" key="2">
    <source>
        <dbReference type="ARBA" id="ARBA00005528"/>
    </source>
</evidence>
<dbReference type="InterPro" id="IPR015947">
    <property type="entry name" value="PUA-like_sf"/>
</dbReference>
<reference evidence="15" key="2">
    <citation type="journal article" date="2021" name="PeerJ">
        <title>Extensive microbial diversity within the chicken gut microbiome revealed by metagenomics and culture.</title>
        <authorList>
            <person name="Gilroy R."/>
            <person name="Ravi A."/>
            <person name="Getino M."/>
            <person name="Pursley I."/>
            <person name="Horton D.L."/>
            <person name="Alikhan N.F."/>
            <person name="Baker D."/>
            <person name="Gharbi K."/>
            <person name="Hall N."/>
            <person name="Watson M."/>
            <person name="Adriaenssens E.M."/>
            <person name="Foster-Nyarko E."/>
            <person name="Jarju S."/>
            <person name="Secka A."/>
            <person name="Antonio M."/>
            <person name="Oren A."/>
            <person name="Chaudhuri R.R."/>
            <person name="La Ragione R."/>
            <person name="Hildebrand F."/>
            <person name="Pallen M.J."/>
        </authorList>
    </citation>
    <scope>NUCLEOTIDE SEQUENCE</scope>
    <source>
        <strain evidence="15">CHK180-2868</strain>
    </source>
</reference>
<dbReference type="SUPFAM" id="SSF88697">
    <property type="entry name" value="PUA domain-like"/>
    <property type="match status" value="1"/>
</dbReference>
<proteinExistence type="inferred from homology"/>
<dbReference type="EMBL" id="DVGC01000052">
    <property type="protein sequence ID" value="HIR06107.1"/>
    <property type="molecule type" value="Genomic_DNA"/>
</dbReference>
<comment type="similarity">
    <text evidence="2 12">Belongs to the RNA methyltransferase RsmE family.</text>
</comment>
<comment type="function">
    <text evidence="10 12">Specifically methylates the N3 position of the uracil ring of uridine 1498 (m3U1498) in 16S rRNA. Acts on the fully assembled 30S ribosomal subunit.</text>
</comment>
<evidence type="ECO:0000256" key="7">
    <source>
        <dbReference type="ARBA" id="ARBA00022603"/>
    </source>
</evidence>
<dbReference type="Gene3D" id="3.40.1280.10">
    <property type="match status" value="1"/>
</dbReference>
<keyword evidence="8 12" id="KW-0808">Transferase</keyword>
<dbReference type="PANTHER" id="PTHR30027">
    <property type="entry name" value="RIBOSOMAL RNA SMALL SUBUNIT METHYLTRANSFERASE E"/>
    <property type="match status" value="1"/>
</dbReference>
<dbReference type="GO" id="GO:0070042">
    <property type="term" value="F:rRNA (uridine-N3-)-methyltransferase activity"/>
    <property type="evidence" value="ECO:0007669"/>
    <property type="project" value="TreeGrafter"/>
</dbReference>
<feature type="domain" description="Ribosomal RNA small subunit methyltransferase E methyltransferase" evidence="13">
    <location>
        <begin position="87"/>
        <end position="258"/>
    </location>
</feature>
<evidence type="ECO:0000256" key="12">
    <source>
        <dbReference type="PIRNR" id="PIRNR015601"/>
    </source>
</evidence>
<evidence type="ECO:0000313" key="15">
    <source>
        <dbReference type="EMBL" id="HIR06107.1"/>
    </source>
</evidence>
<evidence type="ECO:0000259" key="13">
    <source>
        <dbReference type="Pfam" id="PF04452"/>
    </source>
</evidence>
<comment type="catalytic activity">
    <reaction evidence="11 12">
        <text>uridine(1498) in 16S rRNA + S-adenosyl-L-methionine = N(3)-methyluridine(1498) in 16S rRNA + S-adenosyl-L-homocysteine + H(+)</text>
        <dbReference type="Rhea" id="RHEA:42920"/>
        <dbReference type="Rhea" id="RHEA-COMP:10283"/>
        <dbReference type="Rhea" id="RHEA-COMP:10284"/>
        <dbReference type="ChEBI" id="CHEBI:15378"/>
        <dbReference type="ChEBI" id="CHEBI:57856"/>
        <dbReference type="ChEBI" id="CHEBI:59789"/>
        <dbReference type="ChEBI" id="CHEBI:65315"/>
        <dbReference type="ChEBI" id="CHEBI:74502"/>
        <dbReference type="EC" id="2.1.1.193"/>
    </reaction>
</comment>
<name>A0A9D1D5V0_9FIRM</name>
<protein>
    <recommendedName>
        <fullName evidence="4 12">Ribosomal RNA small subunit methyltransferase E</fullName>
        <ecNumber evidence="3 12">2.1.1.193</ecNumber>
    </recommendedName>
</protein>
<organism evidence="15 16">
    <name type="scientific">Candidatus Copromonas faecavium</name>
    <name type="common">nom. illeg.</name>
    <dbReference type="NCBI Taxonomy" id="2840740"/>
    <lineage>
        <taxon>Bacteria</taxon>
        <taxon>Bacillati</taxon>
        <taxon>Bacillota</taxon>
        <taxon>Clostridia</taxon>
        <taxon>Lachnospirales</taxon>
        <taxon>Lachnospiraceae</taxon>
        <taxon>Candidatus Copromonas (nom. illeg.)</taxon>
    </lineage>
</organism>
<evidence type="ECO:0000256" key="6">
    <source>
        <dbReference type="ARBA" id="ARBA00022552"/>
    </source>
</evidence>
<comment type="subcellular location">
    <subcellularLocation>
        <location evidence="1 12">Cytoplasm</location>
    </subcellularLocation>
</comment>
<feature type="domain" description="Ribosomal RNA small subunit methyltransferase E PUA-like" evidence="14">
    <location>
        <begin position="32"/>
        <end position="79"/>
    </location>
</feature>
<sequence length="264" mass="28835">MFHGGTKERNRSDSVHHFFTETEFFGENQAIITGPDVNHIRNVLRMRPGDRILLSDGKGTNCLCELCSIEPDRVTANILPDPVEDTELPVRITIYQGLPKADKMEFVVQKSVELGAFRIVPVDTSRTVVRLDKKKEAARRARWQGIAESAAKQSKRMIVPEISPVMKFEEAVAAAKQADLALIPYEDSEHLPGAGGMALTRTLIGGLAPGQTLAVFIGPEGGFSDEEIELALHAGIRPVTLGKRILRTETAALFVLSAAGLLLE</sequence>
<evidence type="ECO:0000256" key="10">
    <source>
        <dbReference type="ARBA" id="ARBA00025699"/>
    </source>
</evidence>